<evidence type="ECO:0000313" key="2">
    <source>
        <dbReference type="WBParaSite" id="TREG1_140190.1"/>
    </source>
</evidence>
<accession>A0AA85J3V5</accession>
<dbReference type="PANTHER" id="PTHR31569">
    <property type="entry name" value="SWIM-TYPE DOMAIN-CONTAINING PROTEIN"/>
    <property type="match status" value="1"/>
</dbReference>
<reference evidence="2" key="2">
    <citation type="submission" date="2023-11" db="UniProtKB">
        <authorList>
            <consortium name="WormBaseParasite"/>
        </authorList>
    </citation>
    <scope>IDENTIFICATION</scope>
</reference>
<dbReference type="WBParaSite" id="TREG1_140190.1">
    <property type="protein sequence ID" value="TREG1_140190.1"/>
    <property type="gene ID" value="TREG1_140190"/>
</dbReference>
<sequence>TWNPIVKNYLCRLVQCKRRSEVISRLDVSVSQYIQRRWMSRRELWAAAFRDHAPTFDNATNNRVETSHKQMKRYLQRSVWIYSRIQQESMIARLRCFTYSCSKRLMPILRLLTPNASRKVMRDYEKQ</sequence>
<protein>
    <submittedName>
        <fullName evidence="2">Uncharacterized protein</fullName>
    </submittedName>
</protein>
<dbReference type="PANTHER" id="PTHR31569:SF4">
    <property type="entry name" value="SWIM-TYPE DOMAIN-CONTAINING PROTEIN"/>
    <property type="match status" value="1"/>
</dbReference>
<name>A0AA85J3V5_TRIRE</name>
<organism evidence="1 2">
    <name type="scientific">Trichobilharzia regenti</name>
    <name type="common">Nasal bird schistosome</name>
    <dbReference type="NCBI Taxonomy" id="157069"/>
    <lineage>
        <taxon>Eukaryota</taxon>
        <taxon>Metazoa</taxon>
        <taxon>Spiralia</taxon>
        <taxon>Lophotrochozoa</taxon>
        <taxon>Platyhelminthes</taxon>
        <taxon>Trematoda</taxon>
        <taxon>Digenea</taxon>
        <taxon>Strigeidida</taxon>
        <taxon>Schistosomatoidea</taxon>
        <taxon>Schistosomatidae</taxon>
        <taxon>Trichobilharzia</taxon>
    </lineage>
</organism>
<dbReference type="AlphaFoldDB" id="A0AA85J3V5"/>
<proteinExistence type="predicted"/>
<reference evidence="1" key="1">
    <citation type="submission" date="2022-06" db="EMBL/GenBank/DDBJ databases">
        <authorList>
            <person name="Berger JAMES D."/>
            <person name="Berger JAMES D."/>
        </authorList>
    </citation>
    <scope>NUCLEOTIDE SEQUENCE [LARGE SCALE GENOMIC DNA]</scope>
</reference>
<keyword evidence="1" id="KW-1185">Reference proteome</keyword>
<dbReference type="Proteomes" id="UP000050795">
    <property type="component" value="Unassembled WGS sequence"/>
</dbReference>
<dbReference type="InterPro" id="IPR052579">
    <property type="entry name" value="Zinc_finger_SWIM"/>
</dbReference>
<evidence type="ECO:0000313" key="1">
    <source>
        <dbReference type="Proteomes" id="UP000050795"/>
    </source>
</evidence>